<accession>A0A4U1CEU6</accession>
<name>A0A4U1CEU6_9SPHI</name>
<organism evidence="1 2">
    <name type="scientific">Pedobacter polaris</name>
    <dbReference type="NCBI Taxonomy" id="2571273"/>
    <lineage>
        <taxon>Bacteria</taxon>
        <taxon>Pseudomonadati</taxon>
        <taxon>Bacteroidota</taxon>
        <taxon>Sphingobacteriia</taxon>
        <taxon>Sphingobacteriales</taxon>
        <taxon>Sphingobacteriaceae</taxon>
        <taxon>Pedobacter</taxon>
    </lineage>
</organism>
<keyword evidence="2" id="KW-1185">Reference proteome</keyword>
<dbReference type="AlphaFoldDB" id="A0A4U1CEU6"/>
<dbReference type="EMBL" id="SWBR01000005">
    <property type="protein sequence ID" value="TKC05586.1"/>
    <property type="molecule type" value="Genomic_DNA"/>
</dbReference>
<reference evidence="1 2" key="1">
    <citation type="submission" date="2019-04" db="EMBL/GenBank/DDBJ databases">
        <title>Pedobacter sp. RP-3-22 sp. nov., isolated from Arctic soil.</title>
        <authorList>
            <person name="Dahal R.H."/>
            <person name="Kim D.-U."/>
        </authorList>
    </citation>
    <scope>NUCLEOTIDE SEQUENCE [LARGE SCALE GENOMIC DNA]</scope>
    <source>
        <strain evidence="1 2">RP-3-22</strain>
    </source>
</reference>
<proteinExistence type="predicted"/>
<evidence type="ECO:0000313" key="2">
    <source>
        <dbReference type="Proteomes" id="UP000309488"/>
    </source>
</evidence>
<protein>
    <submittedName>
        <fullName evidence="1">Uncharacterized protein</fullName>
    </submittedName>
</protein>
<evidence type="ECO:0000313" key="1">
    <source>
        <dbReference type="EMBL" id="TKC05586.1"/>
    </source>
</evidence>
<gene>
    <name evidence="1" type="ORF">FA048_17855</name>
</gene>
<comment type="caution">
    <text evidence="1">The sequence shown here is derived from an EMBL/GenBank/DDBJ whole genome shotgun (WGS) entry which is preliminary data.</text>
</comment>
<sequence>MKILNQDTPTGELNEVKVGDSISNGIGTFGEVEDIKFENGDGFWEFTFALVGGGLIQVRKTIQTC</sequence>
<dbReference type="RefSeq" id="WP_136843670.1">
    <property type="nucleotide sequence ID" value="NZ_SWBR01000005.1"/>
</dbReference>
<dbReference type="Proteomes" id="UP000309488">
    <property type="component" value="Unassembled WGS sequence"/>
</dbReference>
<dbReference type="OrthoDB" id="771634at2"/>